<dbReference type="GO" id="GO:0005737">
    <property type="term" value="C:cytoplasm"/>
    <property type="evidence" value="ECO:0007669"/>
    <property type="project" value="UniProtKB-SubCell"/>
</dbReference>
<dbReference type="SMART" id="SM00982">
    <property type="entry name" value="TRCF"/>
    <property type="match status" value="1"/>
</dbReference>
<dbReference type="InterPro" id="IPR036101">
    <property type="entry name" value="CarD-like/TRCF_RID_sf"/>
</dbReference>
<dbReference type="Gene3D" id="3.90.1150.50">
    <property type="entry name" value="Transcription-repair-coupling factor, D7 domain"/>
    <property type="match status" value="1"/>
</dbReference>
<comment type="subcellular location">
    <subcellularLocation>
        <location evidence="9">Cytoplasm</location>
    </subcellularLocation>
</comment>
<reference evidence="13" key="1">
    <citation type="submission" date="2021-03" db="EMBL/GenBank/DDBJ databases">
        <title>Genome sequencing and assembly of Tianweitania sediminis.</title>
        <authorList>
            <person name="Chhetri G."/>
        </authorList>
    </citation>
    <scope>NUCLEOTIDE SEQUENCE</scope>
    <source>
        <strain evidence="13">Z8</strain>
    </source>
</reference>
<dbReference type="InterPro" id="IPR004576">
    <property type="entry name" value="Mfd"/>
</dbReference>
<dbReference type="InterPro" id="IPR005118">
    <property type="entry name" value="TRCF_C"/>
</dbReference>
<evidence type="ECO:0000256" key="2">
    <source>
        <dbReference type="ARBA" id="ARBA00022741"/>
    </source>
</evidence>
<dbReference type="Gene3D" id="3.40.50.300">
    <property type="entry name" value="P-loop containing nucleotide triphosphate hydrolases"/>
    <property type="match status" value="2"/>
</dbReference>
<dbReference type="Pfam" id="PF00271">
    <property type="entry name" value="Helicase_C"/>
    <property type="match status" value="1"/>
</dbReference>
<evidence type="ECO:0000256" key="10">
    <source>
        <dbReference type="SAM" id="MobiDB-lite"/>
    </source>
</evidence>
<sequence>MPNKPSSHLVPSSLPTSQHSDPPKRVPPAAIAARLVETFAEDDTRGLIHIAGGEHEAEETARAFQSFQPGVEVLVVPPWDCLPYDRTPPQRSCMGQRMEALAVIARAPQKRRLVVTSPAALLQGLPPAPVVLEARFRLAIGEQLDREALTTFFERTGYVLDDRVDEAGEAALLGDVIDIFPAAATGPVRIVLDADGRIEDIRTYDPATQRTHDSVAAVDLGAASEVVAPAVGIELKLPASSTTEARMSLLYGDMDRLLERLSALRVSMVPQVEARAEFILDLVEDARSARREFGGETTHAGEHFYLDKADWNAALKRRKPRVLDLDGIDASPRFFLEGQPRKALSRFVEGQAQAGMRVLLSGAEKEGARLAKVVKSALSRDLAPTSDWQAVAEAEEGSILAAPFDLDRGFTDRKRKLAVIAAADMFGERLFDGEQLPADALLSEPELRVGDVVIHEDHGLGVLRALETVVVDGAELDAVRLEYHNGASVLAPVGEFGRIWRYGGEAEAVKLDRLENDAWLKRRAEISAEIDAAAADLIKAAKLRAKETVEPIVPPRKEYARSAARFPYPETPDQAAAIEAVLADFASGKVMNRLVCGDVGFGKTEIALRAAAAVAFSGRQVAIVAPTTVLARQHFETFQRRFAGTDLGVGHLSRITAGSEMEATKAGLKSGEVRIVVGTQALASKDVAFSDLALLVVDEEHRFGAKLKETLRALAPRLHTLTMSATPIPRTLQSAMVGVQDVSVLASPPARRRPVRTFLMPFDPAAMKTALVREKRRGGQSFVVTPRIEDLDELQDTLKSMVPDLEVRVAHGKMDAKAMDEVMVGFASGEGDILLATNIIESGLDVPRANTMIVWRADRFGLAQLHQLRGRVGRGRAQGVAYLLTEADQDVPEATRSRLSTLVAFDRLGSGLAISARDLDLRGAGDLMGEDQAGHMKLIGVSLYQRLLAQAVDAARGQGNKNNWEAELNLGMSGSFPATYVPEPAVRLNLYARLLRFTRAEEVDAFADEIDDRFGELPQPVITLLELARLKIKAREQDVRKVDAGPLAIALDFRKPPTDAFWKRMLKKKDVARRDDRLIWTQPTEPGLRRLKAVAALLDAMAQALQKPSRKKASGD</sequence>
<dbReference type="Pfam" id="PF17757">
    <property type="entry name" value="UvrB_inter"/>
    <property type="match status" value="1"/>
</dbReference>
<dbReference type="PANTHER" id="PTHR47964:SF1">
    <property type="entry name" value="ATP-DEPENDENT DNA HELICASE HOMOLOG RECG, CHLOROPLASTIC"/>
    <property type="match status" value="1"/>
</dbReference>
<dbReference type="GO" id="GO:0003678">
    <property type="term" value="F:DNA helicase activity"/>
    <property type="evidence" value="ECO:0007669"/>
    <property type="project" value="TreeGrafter"/>
</dbReference>
<evidence type="ECO:0000256" key="9">
    <source>
        <dbReference type="HAMAP-Rule" id="MF_00969"/>
    </source>
</evidence>
<proteinExistence type="inferred from homology"/>
<accession>A0A8J7ULM0</accession>
<dbReference type="SUPFAM" id="SSF143517">
    <property type="entry name" value="TRCF domain-like"/>
    <property type="match status" value="1"/>
</dbReference>
<dbReference type="SUPFAM" id="SSF141259">
    <property type="entry name" value="CarD-like"/>
    <property type="match status" value="1"/>
</dbReference>
<keyword evidence="5 13" id="KW-0347">Helicase</keyword>
<keyword evidence="4 9" id="KW-0378">Hydrolase</keyword>
<evidence type="ECO:0000256" key="4">
    <source>
        <dbReference type="ARBA" id="ARBA00022801"/>
    </source>
</evidence>
<dbReference type="GO" id="GO:0016787">
    <property type="term" value="F:hydrolase activity"/>
    <property type="evidence" value="ECO:0007669"/>
    <property type="project" value="UniProtKB-KW"/>
</dbReference>
<feature type="compositionally biased region" description="Polar residues" evidence="10">
    <location>
        <begin position="1"/>
        <end position="20"/>
    </location>
</feature>
<comment type="similarity">
    <text evidence="9">In the C-terminal section; belongs to the helicase family. RecG subfamily.</text>
</comment>
<dbReference type="Pfam" id="PF02559">
    <property type="entry name" value="CarD_TRCF_RID"/>
    <property type="match status" value="1"/>
</dbReference>
<dbReference type="AlphaFoldDB" id="A0A8J7ULM0"/>
<evidence type="ECO:0000256" key="6">
    <source>
        <dbReference type="ARBA" id="ARBA00022840"/>
    </source>
</evidence>
<dbReference type="GO" id="GO:0000716">
    <property type="term" value="P:transcription-coupled nucleotide-excision repair, DNA damage recognition"/>
    <property type="evidence" value="ECO:0007669"/>
    <property type="project" value="UniProtKB-UniRule"/>
</dbReference>
<dbReference type="GO" id="GO:0005524">
    <property type="term" value="F:ATP binding"/>
    <property type="evidence" value="ECO:0007669"/>
    <property type="project" value="UniProtKB-UniRule"/>
</dbReference>
<comment type="similarity">
    <text evidence="9">In the N-terminal section; belongs to the UvrB family.</text>
</comment>
<dbReference type="PROSITE" id="PS51194">
    <property type="entry name" value="HELICASE_CTER"/>
    <property type="match status" value="1"/>
</dbReference>
<keyword evidence="1 9" id="KW-0963">Cytoplasm</keyword>
<evidence type="ECO:0000256" key="5">
    <source>
        <dbReference type="ARBA" id="ARBA00022806"/>
    </source>
</evidence>
<evidence type="ECO:0000256" key="8">
    <source>
        <dbReference type="ARBA" id="ARBA00023204"/>
    </source>
</evidence>
<evidence type="ECO:0000256" key="7">
    <source>
        <dbReference type="ARBA" id="ARBA00023125"/>
    </source>
</evidence>
<comment type="function">
    <text evidence="9">Couples transcription and DNA repair by recognizing RNA polymerase (RNAP) stalled at DNA lesions. Mediates ATP-dependent release of RNAP and its truncated transcript from the DNA, and recruitment of nucleotide excision repair machinery to the damaged site.</text>
</comment>
<protein>
    <recommendedName>
        <fullName evidence="9">Transcription-repair-coupling factor</fullName>
        <shortName evidence="9">TRCF</shortName>
        <ecNumber evidence="9">3.6.4.-</ecNumber>
    </recommendedName>
</protein>
<evidence type="ECO:0000256" key="1">
    <source>
        <dbReference type="ARBA" id="ARBA00022490"/>
    </source>
</evidence>
<dbReference type="RefSeq" id="WP_209336900.1">
    <property type="nucleotide sequence ID" value="NZ_JAGIYY010000009.1"/>
</dbReference>
<evidence type="ECO:0000256" key="3">
    <source>
        <dbReference type="ARBA" id="ARBA00022763"/>
    </source>
</evidence>
<dbReference type="EC" id="3.6.4.-" evidence="9"/>
<dbReference type="InterPro" id="IPR014001">
    <property type="entry name" value="Helicase_ATP-bd"/>
</dbReference>
<dbReference type="Gene3D" id="3.40.50.11180">
    <property type="match status" value="1"/>
</dbReference>
<keyword evidence="14" id="KW-1185">Reference proteome</keyword>
<evidence type="ECO:0000259" key="12">
    <source>
        <dbReference type="PROSITE" id="PS51194"/>
    </source>
</evidence>
<evidence type="ECO:0000313" key="14">
    <source>
        <dbReference type="Proteomes" id="UP000666240"/>
    </source>
</evidence>
<dbReference type="Pfam" id="PF00270">
    <property type="entry name" value="DEAD"/>
    <property type="match status" value="1"/>
</dbReference>
<keyword evidence="8 9" id="KW-0234">DNA repair</keyword>
<dbReference type="InterPro" id="IPR003711">
    <property type="entry name" value="CarD-like/TRCF_RID"/>
</dbReference>
<dbReference type="InterPro" id="IPR001650">
    <property type="entry name" value="Helicase_C-like"/>
</dbReference>
<dbReference type="GO" id="GO:0006355">
    <property type="term" value="P:regulation of DNA-templated transcription"/>
    <property type="evidence" value="ECO:0007669"/>
    <property type="project" value="UniProtKB-UniRule"/>
</dbReference>
<feature type="region of interest" description="Disordered" evidence="10">
    <location>
        <begin position="1"/>
        <end position="26"/>
    </location>
</feature>
<feature type="domain" description="Helicase ATP-binding" evidence="11">
    <location>
        <begin position="584"/>
        <end position="745"/>
    </location>
</feature>
<dbReference type="InterPro" id="IPR047112">
    <property type="entry name" value="RecG/Mfd"/>
</dbReference>
<dbReference type="GO" id="GO:0003684">
    <property type="term" value="F:damaged DNA binding"/>
    <property type="evidence" value="ECO:0007669"/>
    <property type="project" value="InterPro"/>
</dbReference>
<keyword evidence="7 9" id="KW-0238">DNA-binding</keyword>
<feature type="domain" description="Helicase C-terminal" evidence="12">
    <location>
        <begin position="766"/>
        <end position="925"/>
    </location>
</feature>
<dbReference type="Proteomes" id="UP000666240">
    <property type="component" value="Unassembled WGS sequence"/>
</dbReference>
<dbReference type="SMART" id="SM00487">
    <property type="entry name" value="DEXDc"/>
    <property type="match status" value="1"/>
</dbReference>
<dbReference type="PROSITE" id="PS51192">
    <property type="entry name" value="HELICASE_ATP_BIND_1"/>
    <property type="match status" value="1"/>
</dbReference>
<dbReference type="InterPro" id="IPR041471">
    <property type="entry name" value="UvrB_inter"/>
</dbReference>
<dbReference type="SUPFAM" id="SSF52540">
    <property type="entry name" value="P-loop containing nucleoside triphosphate hydrolases"/>
    <property type="match status" value="3"/>
</dbReference>
<comment type="caution">
    <text evidence="13">The sequence shown here is derived from an EMBL/GenBank/DDBJ whole genome shotgun (WGS) entry which is preliminary data.</text>
</comment>
<organism evidence="13 14">
    <name type="scientific">Tianweitania sediminis</name>
    <dbReference type="NCBI Taxonomy" id="1502156"/>
    <lineage>
        <taxon>Bacteria</taxon>
        <taxon>Pseudomonadati</taxon>
        <taxon>Pseudomonadota</taxon>
        <taxon>Alphaproteobacteria</taxon>
        <taxon>Hyphomicrobiales</taxon>
        <taxon>Phyllobacteriaceae</taxon>
        <taxon>Tianweitania</taxon>
    </lineage>
</organism>
<dbReference type="EMBL" id="JAGIYY010000009">
    <property type="protein sequence ID" value="MBP0440879.1"/>
    <property type="molecule type" value="Genomic_DNA"/>
</dbReference>
<dbReference type="SMART" id="SM00490">
    <property type="entry name" value="HELICc"/>
    <property type="match status" value="1"/>
</dbReference>
<dbReference type="InterPro" id="IPR037235">
    <property type="entry name" value="TRCF-like_C_D7"/>
</dbReference>
<dbReference type="InterPro" id="IPR027417">
    <property type="entry name" value="P-loop_NTPase"/>
</dbReference>
<evidence type="ECO:0000259" key="11">
    <source>
        <dbReference type="PROSITE" id="PS51192"/>
    </source>
</evidence>
<dbReference type="Pfam" id="PF03461">
    <property type="entry name" value="TRCF"/>
    <property type="match status" value="1"/>
</dbReference>
<dbReference type="Gene3D" id="2.40.10.170">
    <property type="match status" value="1"/>
</dbReference>
<keyword evidence="3 9" id="KW-0227">DNA damage</keyword>
<gene>
    <name evidence="9" type="primary">mfd</name>
    <name evidence="13" type="ORF">J5Y06_19705</name>
</gene>
<keyword evidence="2 9" id="KW-0547">Nucleotide-binding</keyword>
<dbReference type="HAMAP" id="MF_00969">
    <property type="entry name" value="TRCF"/>
    <property type="match status" value="1"/>
</dbReference>
<dbReference type="PANTHER" id="PTHR47964">
    <property type="entry name" value="ATP-DEPENDENT DNA HELICASE HOMOLOG RECG, CHLOROPLASTIC"/>
    <property type="match status" value="1"/>
</dbReference>
<keyword evidence="6 9" id="KW-0067">ATP-binding</keyword>
<dbReference type="SMART" id="SM01058">
    <property type="entry name" value="CarD_TRCF"/>
    <property type="match status" value="1"/>
</dbReference>
<dbReference type="InterPro" id="IPR011545">
    <property type="entry name" value="DEAD/DEAH_box_helicase_dom"/>
</dbReference>
<name>A0A8J7ULM0_9HYPH</name>
<evidence type="ECO:0000313" key="13">
    <source>
        <dbReference type="EMBL" id="MBP0440879.1"/>
    </source>
</evidence>